<accession>A0A9P4TZL6</accession>
<reference evidence="1" key="1">
    <citation type="journal article" date="2020" name="Stud. Mycol.">
        <title>101 Dothideomycetes genomes: a test case for predicting lifestyles and emergence of pathogens.</title>
        <authorList>
            <person name="Haridas S."/>
            <person name="Albert R."/>
            <person name="Binder M."/>
            <person name="Bloem J."/>
            <person name="Labutti K."/>
            <person name="Salamov A."/>
            <person name="Andreopoulos B."/>
            <person name="Baker S."/>
            <person name="Barry K."/>
            <person name="Bills G."/>
            <person name="Bluhm B."/>
            <person name="Cannon C."/>
            <person name="Castanera R."/>
            <person name="Culley D."/>
            <person name="Daum C."/>
            <person name="Ezra D."/>
            <person name="Gonzalez J."/>
            <person name="Henrissat B."/>
            <person name="Kuo A."/>
            <person name="Liang C."/>
            <person name="Lipzen A."/>
            <person name="Lutzoni F."/>
            <person name="Magnuson J."/>
            <person name="Mondo S."/>
            <person name="Nolan M."/>
            <person name="Ohm R."/>
            <person name="Pangilinan J."/>
            <person name="Park H.-J."/>
            <person name="Ramirez L."/>
            <person name="Alfaro M."/>
            <person name="Sun H."/>
            <person name="Tritt A."/>
            <person name="Yoshinaga Y."/>
            <person name="Zwiers L.-H."/>
            <person name="Turgeon B."/>
            <person name="Goodwin S."/>
            <person name="Spatafora J."/>
            <person name="Crous P."/>
            <person name="Grigoriev I."/>
        </authorList>
    </citation>
    <scope>NUCLEOTIDE SEQUENCE</scope>
    <source>
        <strain evidence="1">CBS 130266</strain>
    </source>
</reference>
<dbReference type="EMBL" id="MU007034">
    <property type="protein sequence ID" value="KAF2431032.1"/>
    <property type="molecule type" value="Genomic_DNA"/>
</dbReference>
<comment type="caution">
    <text evidence="1">The sequence shown here is derived from an EMBL/GenBank/DDBJ whole genome shotgun (WGS) entry which is preliminary data.</text>
</comment>
<proteinExistence type="predicted"/>
<sequence>MSKSGTSKWKPFSFSRSRKTPNLRTEYLLTPDINTKYQPNATLPPNSPIQFPDLPLKKPQAPPTEFHNFADLPRELRDLIYTFYTGPHPKIHIGPAYWKGAKHIFRIKPTNNNGKLYGIRTKHRHPLLFCNKQINEEYLETIVRNGHFYYILTSSNLPQILNGTFTESPFWRERLTECTLCINYNRAVHRDQGFNLFRRAQDFQSHGTVKGLFSQCPHLRVLKCKIVFEVDDRFSVTWMNIMCNNVEFLYLSIPSLRELRMVVLGGYAECIRGVGGDVDVVRKGGAIVKVGGDERGALLWGVWGDGCYWGERCKGYDWEVDFDVDEEIEVKPTDGSEKFMF</sequence>
<name>A0A9P4TZL6_9PEZI</name>
<protein>
    <submittedName>
        <fullName evidence="1">Uncharacterized protein</fullName>
    </submittedName>
</protein>
<dbReference type="Proteomes" id="UP000800235">
    <property type="component" value="Unassembled WGS sequence"/>
</dbReference>
<gene>
    <name evidence="1" type="ORF">EJ08DRAFT_713502</name>
</gene>
<dbReference type="OrthoDB" id="2823490at2759"/>
<evidence type="ECO:0000313" key="1">
    <source>
        <dbReference type="EMBL" id="KAF2431032.1"/>
    </source>
</evidence>
<dbReference type="AlphaFoldDB" id="A0A9P4TZL6"/>
<keyword evidence="2" id="KW-1185">Reference proteome</keyword>
<organism evidence="1 2">
    <name type="scientific">Tothia fuscella</name>
    <dbReference type="NCBI Taxonomy" id="1048955"/>
    <lineage>
        <taxon>Eukaryota</taxon>
        <taxon>Fungi</taxon>
        <taxon>Dikarya</taxon>
        <taxon>Ascomycota</taxon>
        <taxon>Pezizomycotina</taxon>
        <taxon>Dothideomycetes</taxon>
        <taxon>Pleosporomycetidae</taxon>
        <taxon>Venturiales</taxon>
        <taxon>Cylindrosympodiaceae</taxon>
        <taxon>Tothia</taxon>
    </lineage>
</organism>
<evidence type="ECO:0000313" key="2">
    <source>
        <dbReference type="Proteomes" id="UP000800235"/>
    </source>
</evidence>